<evidence type="ECO:0000313" key="3">
    <source>
        <dbReference type="EMBL" id="CCA13963.1"/>
    </source>
</evidence>
<keyword evidence="2" id="KW-1133">Transmembrane helix</keyword>
<reference evidence="3" key="1">
    <citation type="journal article" date="2011" name="PLoS Biol.">
        <title>Gene gain and loss during evolution of obligate parasitism in the white rust pathogen of Arabidopsis thaliana.</title>
        <authorList>
            <person name="Kemen E."/>
            <person name="Gardiner A."/>
            <person name="Schultz-Larsen T."/>
            <person name="Kemen A.C."/>
            <person name="Balmuth A.L."/>
            <person name="Robert-Seilaniantz A."/>
            <person name="Bailey K."/>
            <person name="Holub E."/>
            <person name="Studholme D.J."/>
            <person name="Maclean D."/>
            <person name="Jones J.D."/>
        </authorList>
    </citation>
    <scope>NUCLEOTIDE SEQUENCE</scope>
</reference>
<feature type="transmembrane region" description="Helical" evidence="2">
    <location>
        <begin position="12"/>
        <end position="31"/>
    </location>
</feature>
<keyword evidence="2" id="KW-0812">Transmembrane</keyword>
<evidence type="ECO:0000256" key="1">
    <source>
        <dbReference type="SAM" id="MobiDB-lite"/>
    </source>
</evidence>
<name>F0VYU8_9STRA</name>
<reference evidence="3" key="2">
    <citation type="submission" date="2011-02" db="EMBL/GenBank/DDBJ databases">
        <authorList>
            <person name="MacLean D."/>
        </authorList>
    </citation>
    <scope>NUCLEOTIDE SEQUENCE</scope>
</reference>
<dbReference type="EMBL" id="FR824046">
    <property type="protein sequence ID" value="CCA13963.1"/>
    <property type="molecule type" value="Genomic_DNA"/>
</dbReference>
<organism evidence="3">
    <name type="scientific">Albugo laibachii Nc14</name>
    <dbReference type="NCBI Taxonomy" id="890382"/>
    <lineage>
        <taxon>Eukaryota</taxon>
        <taxon>Sar</taxon>
        <taxon>Stramenopiles</taxon>
        <taxon>Oomycota</taxon>
        <taxon>Peronosporomycetes</taxon>
        <taxon>Albuginales</taxon>
        <taxon>Albuginaceae</taxon>
        <taxon>Albugo</taxon>
    </lineage>
</organism>
<feature type="region of interest" description="Disordered" evidence="1">
    <location>
        <begin position="37"/>
        <end position="61"/>
    </location>
</feature>
<proteinExistence type="predicted"/>
<gene>
    <name evidence="3" type="primary">AlNc14C1G99</name>
    <name evidence="3" type="ORF">ALNC14_001060</name>
</gene>
<keyword evidence="2" id="KW-0472">Membrane</keyword>
<accession>F0VYU8</accession>
<evidence type="ECO:0000256" key="2">
    <source>
        <dbReference type="SAM" id="Phobius"/>
    </source>
</evidence>
<dbReference type="AlphaFoldDB" id="F0VYU8"/>
<feature type="compositionally biased region" description="Basic and acidic residues" evidence="1">
    <location>
        <begin position="45"/>
        <end position="61"/>
    </location>
</feature>
<protein>
    <submittedName>
        <fullName evidence="3">AlNc14C1G99 protein</fullName>
    </submittedName>
</protein>
<feature type="region of interest" description="Disordered" evidence="1">
    <location>
        <begin position="86"/>
        <end position="105"/>
    </location>
</feature>
<sequence length="105" mass="12491">MIDRRYHKALELFSYVVCAAMATKIVFFTEFKNPVAKSTSRRFSAKSESREKSKQMDDHETNYTHVFSGLQDFADRQMDRFFRVDQLREKQGTKEKEFATRPHDN</sequence>
<dbReference type="HOGENOM" id="CLU_2241612_0_0_1"/>